<dbReference type="OrthoDB" id="2658910at2759"/>
<comment type="caution">
    <text evidence="1">The sequence shown here is derived from an EMBL/GenBank/DDBJ whole genome shotgun (WGS) entry which is preliminary data.</text>
</comment>
<evidence type="ECO:0000313" key="1">
    <source>
        <dbReference type="EMBL" id="KAG2079429.1"/>
    </source>
</evidence>
<evidence type="ECO:0000313" key="2">
    <source>
        <dbReference type="Proteomes" id="UP000823399"/>
    </source>
</evidence>
<dbReference type="AlphaFoldDB" id="A0A9P7JKJ7"/>
<dbReference type="RefSeq" id="XP_041283975.1">
    <property type="nucleotide sequence ID" value="XM_041434733.1"/>
</dbReference>
<reference evidence="1" key="1">
    <citation type="journal article" date="2020" name="New Phytol.">
        <title>Comparative genomics reveals dynamic genome evolution in host specialist ectomycorrhizal fungi.</title>
        <authorList>
            <person name="Lofgren L.A."/>
            <person name="Nguyen N.H."/>
            <person name="Vilgalys R."/>
            <person name="Ruytinx J."/>
            <person name="Liao H.L."/>
            <person name="Branco S."/>
            <person name="Kuo A."/>
            <person name="LaButti K."/>
            <person name="Lipzen A."/>
            <person name="Andreopoulos W."/>
            <person name="Pangilinan J."/>
            <person name="Riley R."/>
            <person name="Hundley H."/>
            <person name="Na H."/>
            <person name="Barry K."/>
            <person name="Grigoriev I.V."/>
            <person name="Stajich J.E."/>
            <person name="Kennedy P.G."/>
        </authorList>
    </citation>
    <scope>NUCLEOTIDE SEQUENCE</scope>
    <source>
        <strain evidence="1">FC423</strain>
    </source>
</reference>
<dbReference type="EMBL" id="JABBWM010000775">
    <property type="protein sequence ID" value="KAG2079429.1"/>
    <property type="molecule type" value="Genomic_DNA"/>
</dbReference>
<dbReference type="Proteomes" id="UP000823399">
    <property type="component" value="Unassembled WGS sequence"/>
</dbReference>
<gene>
    <name evidence="1" type="ORF">F5147DRAFT_661877</name>
</gene>
<keyword evidence="2" id="KW-1185">Reference proteome</keyword>
<name>A0A9P7JKJ7_9AGAM</name>
<protein>
    <submittedName>
        <fullName evidence="1">Uncharacterized protein</fullName>
    </submittedName>
</protein>
<dbReference type="GeneID" id="64696992"/>
<organism evidence="1 2">
    <name type="scientific">Suillus discolor</name>
    <dbReference type="NCBI Taxonomy" id="1912936"/>
    <lineage>
        <taxon>Eukaryota</taxon>
        <taxon>Fungi</taxon>
        <taxon>Dikarya</taxon>
        <taxon>Basidiomycota</taxon>
        <taxon>Agaricomycotina</taxon>
        <taxon>Agaricomycetes</taxon>
        <taxon>Agaricomycetidae</taxon>
        <taxon>Boletales</taxon>
        <taxon>Suillineae</taxon>
        <taxon>Suillaceae</taxon>
        <taxon>Suillus</taxon>
    </lineage>
</organism>
<sequence length="164" mass="18913">MCPGQKTTSFAMLRFGGAYDILFSKPGEAPWDRYHRRIWPVMNNSAIKRSLSSGGSLLDVAYQNKFQFELWPDEVPPVGLDFNYHTLSAQHLKLLVVPYIKRRALQYYDAELKTEAENLLELRRKQGRSDKTLDDIIDELDVAVSEIDIVPWPKGTYCPVHFHV</sequence>
<proteinExistence type="predicted"/>
<accession>A0A9P7JKJ7</accession>